<gene>
    <name evidence="3" type="ORF">ETD83_25145</name>
</gene>
<proteinExistence type="predicted"/>
<dbReference type="Gene3D" id="1.10.10.10">
    <property type="entry name" value="Winged helix-like DNA-binding domain superfamily/Winged helix DNA-binding domain"/>
    <property type="match status" value="1"/>
</dbReference>
<feature type="compositionally biased region" description="Basic and acidic residues" evidence="1">
    <location>
        <begin position="434"/>
        <end position="459"/>
    </location>
</feature>
<dbReference type="Pfam" id="PF00196">
    <property type="entry name" value="GerE"/>
    <property type="match status" value="1"/>
</dbReference>
<protein>
    <recommendedName>
        <fullName evidence="2">HTH luxR-type domain-containing protein</fullName>
    </recommendedName>
</protein>
<feature type="non-terminal residue" evidence="3">
    <location>
        <position position="1"/>
    </location>
</feature>
<dbReference type="PROSITE" id="PS50043">
    <property type="entry name" value="HTH_LUXR_2"/>
    <property type="match status" value="1"/>
</dbReference>
<feature type="domain" description="HTH luxR-type" evidence="2">
    <location>
        <begin position="818"/>
        <end position="883"/>
    </location>
</feature>
<evidence type="ECO:0000313" key="4">
    <source>
        <dbReference type="Proteomes" id="UP000309174"/>
    </source>
</evidence>
<keyword evidence="4" id="KW-1185">Reference proteome</keyword>
<dbReference type="PROSITE" id="PS00622">
    <property type="entry name" value="HTH_LUXR_1"/>
    <property type="match status" value="1"/>
</dbReference>
<accession>A0A5C4J976</accession>
<name>A0A5C4J976_9ACTN</name>
<dbReference type="OrthoDB" id="3197423at2"/>
<evidence type="ECO:0000259" key="2">
    <source>
        <dbReference type="PROSITE" id="PS50043"/>
    </source>
</evidence>
<dbReference type="GO" id="GO:0006355">
    <property type="term" value="P:regulation of DNA-templated transcription"/>
    <property type="evidence" value="ECO:0007669"/>
    <property type="project" value="InterPro"/>
</dbReference>
<evidence type="ECO:0000313" key="3">
    <source>
        <dbReference type="EMBL" id="TMQ93565.1"/>
    </source>
</evidence>
<dbReference type="CDD" id="cd06170">
    <property type="entry name" value="LuxR_C_like"/>
    <property type="match status" value="1"/>
</dbReference>
<evidence type="ECO:0000256" key="1">
    <source>
        <dbReference type="SAM" id="MobiDB-lite"/>
    </source>
</evidence>
<dbReference type="PRINTS" id="PR00038">
    <property type="entry name" value="HTHLUXR"/>
</dbReference>
<reference evidence="3 4" key="1">
    <citation type="submission" date="2019-05" db="EMBL/GenBank/DDBJ databases">
        <title>Draft genome sequence of Actinomadura sp. 14C53.</title>
        <authorList>
            <person name="Saricaoglu S."/>
            <person name="Isik K."/>
        </authorList>
    </citation>
    <scope>NUCLEOTIDE SEQUENCE [LARGE SCALE GENOMIC DNA]</scope>
    <source>
        <strain evidence="3 4">14C53</strain>
    </source>
</reference>
<dbReference type="SUPFAM" id="SSF46894">
    <property type="entry name" value="C-terminal effector domain of the bipartite response regulators"/>
    <property type="match status" value="1"/>
</dbReference>
<dbReference type="EMBL" id="VCKW01000143">
    <property type="protein sequence ID" value="TMQ93565.1"/>
    <property type="molecule type" value="Genomic_DNA"/>
</dbReference>
<dbReference type="Proteomes" id="UP000309174">
    <property type="component" value="Unassembled WGS sequence"/>
</dbReference>
<dbReference type="GO" id="GO:0003677">
    <property type="term" value="F:DNA binding"/>
    <property type="evidence" value="ECO:0007669"/>
    <property type="project" value="InterPro"/>
</dbReference>
<dbReference type="InterPro" id="IPR000792">
    <property type="entry name" value="Tscrpt_reg_LuxR_C"/>
</dbReference>
<dbReference type="InterPro" id="IPR036388">
    <property type="entry name" value="WH-like_DNA-bd_sf"/>
</dbReference>
<dbReference type="AlphaFoldDB" id="A0A5C4J976"/>
<dbReference type="InterPro" id="IPR016032">
    <property type="entry name" value="Sig_transdc_resp-reg_C-effctor"/>
</dbReference>
<organism evidence="3 4">
    <name type="scientific">Actinomadura soli</name>
    <dbReference type="NCBI Taxonomy" id="2508997"/>
    <lineage>
        <taxon>Bacteria</taxon>
        <taxon>Bacillati</taxon>
        <taxon>Actinomycetota</taxon>
        <taxon>Actinomycetes</taxon>
        <taxon>Streptosporangiales</taxon>
        <taxon>Thermomonosporaceae</taxon>
        <taxon>Actinomadura</taxon>
    </lineage>
</organism>
<sequence>GKTRLAREAVDRARRAGRDTDWLPATRAGASIPFGVVLPVLSPDRPLSGNPAEVFRRIAKTMAARAERLAVVLGVDDAHLLDEWSAMVIHQLAVHGLVSVVATVRIGEPAPDAIGRLWKDGPARRISVGPLTAATVSILLEHSLGSLVEGVTRAEIDRMAAGHPLLLRELLIGAREEGALARREGVWFWDPAAKHGARLNELAEAWLGTLDGAARTVLEVLSCGEPLPVATLDRLTVAGPLEPDAVEAVERAGMVVFARSGRRRVVRLVPPLHGGVIRGVLPEARARRIRGWLADALDGEPRRRRDDELRLAGWRLDTGTAARPKVLLSAACQAAERVDLALAERFARGARDIGAGPEADRMLALALAWRGQGPEAEAVLAGGMSAAGDGDRRWQWAAVRAACLYWGAGSPDAVDEVFDEPRPGITSGASGAETADRGDGRHERDDRADENGEGDRNGEAGRNAAAEPDCEAAEAVRTWLLLCDGRCRDALRLVSASVDRTGAMGGAIRPVAVLANTLLGRLDTALALSDRGPAPVEGGRDESPWQEAMLRWTRCLALRMAGRLREAGELAEEGYAGAVAQGARELAASWAGFRGGLAKVQGRVVTAQSALREAVAAREGEDSFRMTRSLLADLAGAAALAGDATAAGRWMARADALRDETNRVMNPWIEVNRAWVLAATGDLTRAAAQARHAAALANEGELYADEAIALYEAARLGDVRPVLSRLTELGDSVDGPLMPALARAAHALGSSDGEALDRAATDLDGLGLALHAAELAAAATRAHRKAGRPGRAAAAQARTAALLDRCEGARTPLVMSGHDVADSSLPPRVRQVALLAATGMSSKSIAERLALSVRTVDNYLGRAYSRLGVSNRAQLATLMGSTDITPGMNDSEK</sequence>
<comment type="caution">
    <text evidence="3">The sequence shown here is derived from an EMBL/GenBank/DDBJ whole genome shotgun (WGS) entry which is preliminary data.</text>
</comment>
<dbReference type="RefSeq" id="WP_138647677.1">
    <property type="nucleotide sequence ID" value="NZ_VCKW01000143.1"/>
</dbReference>
<feature type="region of interest" description="Disordered" evidence="1">
    <location>
        <begin position="416"/>
        <end position="468"/>
    </location>
</feature>
<dbReference type="SMART" id="SM00421">
    <property type="entry name" value="HTH_LUXR"/>
    <property type="match status" value="1"/>
</dbReference>